<dbReference type="InterPro" id="IPR022310">
    <property type="entry name" value="NAD/GMP_synthase"/>
</dbReference>
<evidence type="ECO:0000256" key="8">
    <source>
        <dbReference type="PIRNR" id="PIRNR006630"/>
    </source>
</evidence>
<comment type="similarity">
    <text evidence="10">Belongs to the NAD synthetase family.</text>
</comment>
<dbReference type="Pfam" id="PF02540">
    <property type="entry name" value="NAD_synthase"/>
    <property type="match status" value="1"/>
</dbReference>
<evidence type="ECO:0000256" key="1">
    <source>
        <dbReference type="ARBA" id="ARBA00005188"/>
    </source>
</evidence>
<feature type="active site" description="Proton acceptor; for glutaminase activity" evidence="7">
    <location>
        <position position="65"/>
    </location>
</feature>
<dbReference type="GO" id="GO:0004359">
    <property type="term" value="F:glutaminase activity"/>
    <property type="evidence" value="ECO:0007669"/>
    <property type="project" value="InterPro"/>
</dbReference>
<comment type="similarity">
    <text evidence="2 7 8">In the C-terminal section; belongs to the NAD synthetase family.</text>
</comment>
<keyword evidence="6 7" id="KW-0520">NAD</keyword>
<feature type="domain" description="CN hydrolase" evidence="11">
    <location>
        <begin position="24"/>
        <end position="264"/>
    </location>
</feature>
<name>A0A2A2F4N7_9GAMM</name>
<dbReference type="PANTHER" id="PTHR23090">
    <property type="entry name" value="NH 3 /GLUTAMINE-DEPENDENT NAD + SYNTHETASE"/>
    <property type="match status" value="1"/>
</dbReference>
<dbReference type="InterPro" id="IPR014729">
    <property type="entry name" value="Rossmann-like_a/b/a_fold"/>
</dbReference>
<dbReference type="InterPro" id="IPR003694">
    <property type="entry name" value="NAD_synthase"/>
</dbReference>
<dbReference type="InterPro" id="IPR036526">
    <property type="entry name" value="C-N_Hydrolase_sf"/>
</dbReference>
<dbReference type="AlphaFoldDB" id="A0A2A2F4N7"/>
<dbReference type="GO" id="GO:0009435">
    <property type="term" value="P:NAD+ biosynthetic process"/>
    <property type="evidence" value="ECO:0007669"/>
    <property type="project" value="UniProtKB-UniRule"/>
</dbReference>
<dbReference type="SUPFAM" id="SSF56317">
    <property type="entry name" value="Carbon-nitrogen hydrolase"/>
    <property type="match status" value="1"/>
</dbReference>
<evidence type="ECO:0000256" key="2">
    <source>
        <dbReference type="ARBA" id="ARBA00007145"/>
    </source>
</evidence>
<dbReference type="PIRSF" id="PIRSF006630">
    <property type="entry name" value="NADS_GAT"/>
    <property type="match status" value="1"/>
</dbReference>
<dbReference type="PROSITE" id="PS00920">
    <property type="entry name" value="NITRIL_CHT_1"/>
    <property type="match status" value="1"/>
</dbReference>
<evidence type="ECO:0000256" key="6">
    <source>
        <dbReference type="ARBA" id="ARBA00023027"/>
    </source>
</evidence>
<dbReference type="InterPro" id="IPR014445">
    <property type="entry name" value="Gln-dep_NAD_synthase"/>
</dbReference>
<evidence type="ECO:0000256" key="3">
    <source>
        <dbReference type="ARBA" id="ARBA00022598"/>
    </source>
</evidence>
<dbReference type="NCBIfam" id="NF010588">
    <property type="entry name" value="PRK13981.1"/>
    <property type="match status" value="1"/>
</dbReference>
<feature type="binding site" evidence="7">
    <location>
        <position position="200"/>
    </location>
    <ligand>
        <name>L-glutamine</name>
        <dbReference type="ChEBI" id="CHEBI:58359"/>
    </ligand>
</feature>
<comment type="pathway">
    <text evidence="1 7 8">Cofactor biosynthesis; NAD(+) biosynthesis; NAD(+) from deamido-NAD(+) (L-Gln route): step 1/1.</text>
</comment>
<dbReference type="GO" id="GO:0008795">
    <property type="term" value="F:NAD+ synthase activity"/>
    <property type="evidence" value="ECO:0007669"/>
    <property type="project" value="UniProtKB-UniRule"/>
</dbReference>
<dbReference type="Gene3D" id="3.60.110.10">
    <property type="entry name" value="Carbon-nitrogen hydrolase"/>
    <property type="match status" value="1"/>
</dbReference>
<dbReference type="InterPro" id="IPR003010">
    <property type="entry name" value="C-N_Hydrolase"/>
</dbReference>
<dbReference type="GO" id="GO:0005737">
    <property type="term" value="C:cytoplasm"/>
    <property type="evidence" value="ECO:0007669"/>
    <property type="project" value="InterPro"/>
</dbReference>
<dbReference type="GO" id="GO:0003952">
    <property type="term" value="F:NAD+ synthase (glutamine-hydrolyzing) activity"/>
    <property type="evidence" value="ECO:0007669"/>
    <property type="project" value="UniProtKB-UniRule"/>
</dbReference>
<proteinExistence type="inferred from homology"/>
<reference evidence="12 13" key="1">
    <citation type="submission" date="2017-08" db="EMBL/GenBank/DDBJ databases">
        <title>Halovibrio sewagensis sp. nov., isolated from wastewater of high salinity.</title>
        <authorList>
            <person name="Dong X."/>
            <person name="Zhang G."/>
        </authorList>
    </citation>
    <scope>NUCLEOTIDE SEQUENCE [LARGE SCALE GENOMIC DNA]</scope>
    <source>
        <strain evidence="12 13">YL5-2</strain>
    </source>
</reference>
<feature type="binding site" evidence="7">
    <location>
        <position position="413"/>
    </location>
    <ligand>
        <name>ATP</name>
        <dbReference type="ChEBI" id="CHEBI:30616"/>
    </ligand>
</feature>
<sequence>MDSGGYNSVPAPMVTGDRGMTAGLRVVMAQFNATVGDIPGNAEGILSMAHDAVRSHGADIVVFPELALTGYPPEDLLLRPSLGTRVERALEHIAEAMPEAILIFGAPRVTDEGLVNAAMVLDSGQVLGQAAKQYLPNQDVFDEKRWFVPGTATSVFELRGLPVAVTICEDIWHDQPAVAAADSGARLLINLNASPYHLERQPERRERLATLARAHNLGIIYVNLVGGQDELVFDGGSLAFDGQGQECARALRFDQALHPVQLDADGNLVETELAPEPDEDALAYRALCVGLRDYIGKNGFPSVVLGLSGGIDSALTLAVAVDALGADRVSAVMMPFRYTSGMSLEDAERMADGLGVEYRVLSIESIYDAFMETLTGPFGDRAMDTTEENLQARIRGTLLMSLSNKFGSLVLTTGNKSELAVGYSTLYGDMAGGFSVLKDVSKTLVYRLSRWRNREEEAIPQRIIERPPSAELAPDQKDEDSLPPYEVLDRILERYVEQDISAEGIIAEGYDREDVLRAVRLVDINEYKRRQAPIGTRITRRAFGRDRRYPITNRWKAGD</sequence>
<dbReference type="EMBL" id="NSKD01000006">
    <property type="protein sequence ID" value="PAU79589.1"/>
    <property type="molecule type" value="Genomic_DNA"/>
</dbReference>
<dbReference type="Proteomes" id="UP000218896">
    <property type="component" value="Unassembled WGS sequence"/>
</dbReference>
<accession>A0A2A2F4N7</accession>
<evidence type="ECO:0000259" key="11">
    <source>
        <dbReference type="PROSITE" id="PS50263"/>
    </source>
</evidence>
<gene>
    <name evidence="7" type="primary">nadE</name>
    <name evidence="12" type="ORF">CK501_12310</name>
</gene>
<evidence type="ECO:0000256" key="9">
    <source>
        <dbReference type="PROSITE-ProRule" id="PRU10139"/>
    </source>
</evidence>
<organism evidence="12 13">
    <name type="scientific">Halovibrio salipaludis</name>
    <dbReference type="NCBI Taxonomy" id="2032626"/>
    <lineage>
        <taxon>Bacteria</taxon>
        <taxon>Pseudomonadati</taxon>
        <taxon>Pseudomonadota</taxon>
        <taxon>Gammaproteobacteria</taxon>
        <taxon>Oceanospirillales</taxon>
        <taxon>Halomonadaceae</taxon>
        <taxon>Halovibrio</taxon>
    </lineage>
</organism>
<evidence type="ECO:0000256" key="10">
    <source>
        <dbReference type="RuleBase" id="RU003811"/>
    </source>
</evidence>
<dbReference type="Pfam" id="PF00795">
    <property type="entry name" value="CN_hydrolase"/>
    <property type="match status" value="1"/>
</dbReference>
<evidence type="ECO:0000256" key="4">
    <source>
        <dbReference type="ARBA" id="ARBA00022741"/>
    </source>
</evidence>
<dbReference type="EC" id="6.3.5.1" evidence="7 8"/>
<dbReference type="GO" id="GO:0000257">
    <property type="term" value="F:nitrilase activity"/>
    <property type="evidence" value="ECO:0007669"/>
    <property type="project" value="UniProtKB-ARBA"/>
</dbReference>
<comment type="function">
    <text evidence="7">Catalyzes the ATP-dependent amidation of deamido-NAD to form NAD. Uses L-glutamine as a nitrogen source.</text>
</comment>
<comment type="caution">
    <text evidence="12">The sequence shown here is derived from an EMBL/GenBank/DDBJ whole genome shotgun (WGS) entry which is preliminary data.</text>
</comment>
<dbReference type="Gene3D" id="3.40.50.620">
    <property type="entry name" value="HUPs"/>
    <property type="match status" value="1"/>
</dbReference>
<keyword evidence="5 7" id="KW-0067">ATP-binding</keyword>
<feature type="active site" description="Nucleophile; for glutaminase activity" evidence="7">
    <location>
        <position position="168"/>
    </location>
</feature>
<evidence type="ECO:0000256" key="7">
    <source>
        <dbReference type="HAMAP-Rule" id="MF_02090"/>
    </source>
</evidence>
<feature type="binding site" evidence="7">
    <location>
        <position position="418"/>
    </location>
    <ligand>
        <name>deamido-NAD(+)</name>
        <dbReference type="ChEBI" id="CHEBI:58437"/>
        <note>ligand shared between two neighboring subunits</note>
    </ligand>
</feature>
<keyword evidence="13" id="KW-1185">Reference proteome</keyword>
<keyword evidence="4 7" id="KW-0547">Nucleotide-binding</keyword>
<dbReference type="CDD" id="cd00553">
    <property type="entry name" value="NAD_synthase"/>
    <property type="match status" value="1"/>
</dbReference>
<dbReference type="SUPFAM" id="SSF52402">
    <property type="entry name" value="Adenine nucleotide alpha hydrolases-like"/>
    <property type="match status" value="1"/>
</dbReference>
<dbReference type="CDD" id="cd07570">
    <property type="entry name" value="GAT_Gln-NAD-synth"/>
    <property type="match status" value="1"/>
</dbReference>
<dbReference type="PROSITE" id="PS50263">
    <property type="entry name" value="CN_HYDROLASE"/>
    <property type="match status" value="1"/>
</dbReference>
<dbReference type="FunFam" id="3.40.50.620:FF:000106">
    <property type="entry name" value="Glutamine-dependent NAD(+) synthetase"/>
    <property type="match status" value="1"/>
</dbReference>
<dbReference type="UniPathway" id="UPA00253">
    <property type="reaction ID" value="UER00334"/>
</dbReference>
<feature type="active site" description="Proton acceptor" evidence="9">
    <location>
        <position position="65"/>
    </location>
</feature>
<feature type="binding site" evidence="7">
    <location>
        <begin position="306"/>
        <end position="313"/>
    </location>
    <ligand>
        <name>ATP</name>
        <dbReference type="ChEBI" id="CHEBI:30616"/>
    </ligand>
</feature>
<evidence type="ECO:0000313" key="12">
    <source>
        <dbReference type="EMBL" id="PAU79589.1"/>
    </source>
</evidence>
<dbReference type="NCBIfam" id="TIGR00552">
    <property type="entry name" value="nadE"/>
    <property type="match status" value="1"/>
</dbReference>
<dbReference type="GO" id="GO:0005524">
    <property type="term" value="F:ATP binding"/>
    <property type="evidence" value="ECO:0007669"/>
    <property type="project" value="UniProtKB-UniRule"/>
</dbReference>
<comment type="catalytic activity">
    <reaction evidence="7 8">
        <text>deamido-NAD(+) + L-glutamine + ATP + H2O = L-glutamate + AMP + diphosphate + NAD(+) + H(+)</text>
        <dbReference type="Rhea" id="RHEA:24384"/>
        <dbReference type="ChEBI" id="CHEBI:15377"/>
        <dbReference type="ChEBI" id="CHEBI:15378"/>
        <dbReference type="ChEBI" id="CHEBI:29985"/>
        <dbReference type="ChEBI" id="CHEBI:30616"/>
        <dbReference type="ChEBI" id="CHEBI:33019"/>
        <dbReference type="ChEBI" id="CHEBI:57540"/>
        <dbReference type="ChEBI" id="CHEBI:58359"/>
        <dbReference type="ChEBI" id="CHEBI:58437"/>
        <dbReference type="ChEBI" id="CHEBI:456215"/>
        <dbReference type="EC" id="6.3.5.1"/>
    </reaction>
</comment>
<dbReference type="PANTHER" id="PTHR23090:SF9">
    <property type="entry name" value="GLUTAMINE-DEPENDENT NAD(+) SYNTHETASE"/>
    <property type="match status" value="1"/>
</dbReference>
<feature type="active site" description="For glutaminase activity" evidence="7">
    <location>
        <position position="132"/>
    </location>
</feature>
<dbReference type="OrthoDB" id="9760188at2"/>
<protein>
    <recommendedName>
        <fullName evidence="7 8">Glutamine-dependent NAD(+) synthetase</fullName>
        <ecNumber evidence="7 8">6.3.5.1</ecNumber>
    </recommendedName>
    <alternativeName>
        <fullName evidence="7 8">NAD(+) synthase [glutamine-hydrolyzing]</fullName>
    </alternativeName>
</protein>
<feature type="binding site" evidence="7">
    <location>
        <position position="528"/>
    </location>
    <ligand>
        <name>deamido-NAD(+)</name>
        <dbReference type="ChEBI" id="CHEBI:58437"/>
        <note>ligand shared between two neighboring subunits</note>
    </ligand>
</feature>
<keyword evidence="3 7" id="KW-0436">Ligase</keyword>
<feature type="binding site" evidence="7">
    <location>
        <position position="194"/>
    </location>
    <ligand>
        <name>L-glutamine</name>
        <dbReference type="ChEBI" id="CHEBI:58359"/>
    </ligand>
</feature>
<feature type="binding site" evidence="7">
    <location>
        <position position="389"/>
    </location>
    <ligand>
        <name>deamido-NAD(+)</name>
        <dbReference type="ChEBI" id="CHEBI:58437"/>
        <note>ligand shared between two neighboring subunits</note>
    </ligand>
</feature>
<dbReference type="HAMAP" id="MF_02090">
    <property type="entry name" value="NadE_glutamine_dep"/>
    <property type="match status" value="1"/>
</dbReference>
<evidence type="ECO:0000256" key="5">
    <source>
        <dbReference type="ARBA" id="ARBA00022840"/>
    </source>
</evidence>
<evidence type="ECO:0000313" key="13">
    <source>
        <dbReference type="Proteomes" id="UP000218896"/>
    </source>
</evidence>
<dbReference type="InterPro" id="IPR000132">
    <property type="entry name" value="Nitrilase/CN_hydratase_CS"/>
</dbReference>
<comment type="caution">
    <text evidence="7">Lacks conserved residue(s) required for the propagation of feature annotation.</text>
</comment>